<dbReference type="GO" id="GO:0046872">
    <property type="term" value="F:metal ion binding"/>
    <property type="evidence" value="ECO:0007669"/>
    <property type="project" value="UniProtKB-UniRule"/>
</dbReference>
<dbReference type="Gene3D" id="2.60.200.30">
    <property type="entry name" value="Probable inorganic polyphosphate/atp-NAD kinase, domain 2"/>
    <property type="match status" value="1"/>
</dbReference>
<feature type="active site" description="Proton acceptor" evidence="6">
    <location>
        <position position="76"/>
    </location>
</feature>
<evidence type="ECO:0000256" key="1">
    <source>
        <dbReference type="ARBA" id="ARBA00022679"/>
    </source>
</evidence>
<dbReference type="PANTHER" id="PTHR20275:SF0">
    <property type="entry name" value="NAD KINASE"/>
    <property type="match status" value="1"/>
</dbReference>
<evidence type="ECO:0000256" key="4">
    <source>
        <dbReference type="ARBA" id="ARBA00023027"/>
    </source>
</evidence>
<keyword evidence="3 6" id="KW-0521">NADP</keyword>
<evidence type="ECO:0000313" key="8">
    <source>
        <dbReference type="Proteomes" id="UP000317648"/>
    </source>
</evidence>
<dbReference type="InterPro" id="IPR016064">
    <property type="entry name" value="NAD/diacylglycerol_kinase_sf"/>
</dbReference>
<dbReference type="GO" id="GO:0051287">
    <property type="term" value="F:NAD binding"/>
    <property type="evidence" value="ECO:0007669"/>
    <property type="project" value="UniProtKB-ARBA"/>
</dbReference>
<feature type="binding site" evidence="6">
    <location>
        <position position="188"/>
    </location>
    <ligand>
        <name>NAD(+)</name>
        <dbReference type="ChEBI" id="CHEBI:57540"/>
    </ligand>
</feature>
<accession>A0A518DX54</accession>
<dbReference type="AlphaFoldDB" id="A0A518DX54"/>
<comment type="catalytic activity">
    <reaction evidence="5 6">
        <text>NAD(+) + ATP = ADP + NADP(+) + H(+)</text>
        <dbReference type="Rhea" id="RHEA:18629"/>
        <dbReference type="ChEBI" id="CHEBI:15378"/>
        <dbReference type="ChEBI" id="CHEBI:30616"/>
        <dbReference type="ChEBI" id="CHEBI:57540"/>
        <dbReference type="ChEBI" id="CHEBI:58349"/>
        <dbReference type="ChEBI" id="CHEBI:456216"/>
        <dbReference type="EC" id="2.7.1.23"/>
    </reaction>
</comment>
<comment type="similarity">
    <text evidence="6">Belongs to the NAD kinase family.</text>
</comment>
<name>A0A518DX54_9BACT</name>
<dbReference type="HAMAP" id="MF_00361">
    <property type="entry name" value="NAD_kinase"/>
    <property type="match status" value="1"/>
</dbReference>
<feature type="binding site" evidence="6">
    <location>
        <begin position="150"/>
        <end position="151"/>
    </location>
    <ligand>
        <name>NAD(+)</name>
        <dbReference type="ChEBI" id="CHEBI:57540"/>
    </ligand>
</feature>
<dbReference type="GO" id="GO:0005737">
    <property type="term" value="C:cytoplasm"/>
    <property type="evidence" value="ECO:0007669"/>
    <property type="project" value="UniProtKB-SubCell"/>
</dbReference>
<proteinExistence type="inferred from homology"/>
<keyword evidence="6" id="KW-0067">ATP-binding</keyword>
<dbReference type="Proteomes" id="UP000317648">
    <property type="component" value="Chromosome"/>
</dbReference>
<evidence type="ECO:0000256" key="3">
    <source>
        <dbReference type="ARBA" id="ARBA00022857"/>
    </source>
</evidence>
<comment type="cofactor">
    <cofactor evidence="6">
        <name>a divalent metal cation</name>
        <dbReference type="ChEBI" id="CHEBI:60240"/>
    </cofactor>
</comment>
<comment type="subcellular location">
    <subcellularLocation>
        <location evidence="6">Cytoplasm</location>
    </subcellularLocation>
</comment>
<dbReference type="SUPFAM" id="SSF111331">
    <property type="entry name" value="NAD kinase/diacylglycerol kinase-like"/>
    <property type="match status" value="1"/>
</dbReference>
<feature type="binding site" evidence="6">
    <location>
        <begin position="76"/>
        <end position="77"/>
    </location>
    <ligand>
        <name>NAD(+)</name>
        <dbReference type="ChEBI" id="CHEBI:57540"/>
    </ligand>
</feature>
<keyword evidence="2 6" id="KW-0418">Kinase</keyword>
<dbReference type="KEGG" id="lcre:Pla8534_42200"/>
<dbReference type="EMBL" id="CP036433">
    <property type="protein sequence ID" value="QDU96400.1"/>
    <property type="molecule type" value="Genomic_DNA"/>
</dbReference>
<organism evidence="7 8">
    <name type="scientific">Lignipirellula cremea</name>
    <dbReference type="NCBI Taxonomy" id="2528010"/>
    <lineage>
        <taxon>Bacteria</taxon>
        <taxon>Pseudomonadati</taxon>
        <taxon>Planctomycetota</taxon>
        <taxon>Planctomycetia</taxon>
        <taxon>Pirellulales</taxon>
        <taxon>Pirellulaceae</taxon>
        <taxon>Lignipirellula</taxon>
    </lineage>
</organism>
<evidence type="ECO:0000256" key="2">
    <source>
        <dbReference type="ARBA" id="ARBA00022777"/>
    </source>
</evidence>
<keyword evidence="1 6" id="KW-0808">Transferase</keyword>
<evidence type="ECO:0000256" key="5">
    <source>
        <dbReference type="ARBA" id="ARBA00047925"/>
    </source>
</evidence>
<feature type="binding site" evidence="6">
    <location>
        <position position="180"/>
    </location>
    <ligand>
        <name>NAD(+)</name>
        <dbReference type="ChEBI" id="CHEBI:57540"/>
    </ligand>
</feature>
<feature type="binding site" evidence="6">
    <location>
        <begin position="191"/>
        <end position="196"/>
    </location>
    <ligand>
        <name>NAD(+)</name>
        <dbReference type="ChEBI" id="CHEBI:57540"/>
    </ligand>
</feature>
<keyword evidence="6" id="KW-0547">Nucleotide-binding</keyword>
<dbReference type="PANTHER" id="PTHR20275">
    <property type="entry name" value="NAD KINASE"/>
    <property type="match status" value="1"/>
</dbReference>
<keyword evidence="4 6" id="KW-0520">NAD</keyword>
<dbReference type="Pfam" id="PF20143">
    <property type="entry name" value="NAD_kinase_C"/>
    <property type="match status" value="1"/>
</dbReference>
<keyword evidence="6" id="KW-0963">Cytoplasm</keyword>
<sequence>MAKPEPSLPPPLAWLREDRRPRVILLGSGDRPNVIPEAKRLLPAIAARADVVLEDYLYEQDLSQIDADFVVVFGGDGSMLRAAKLMGDRQLPTIGVNLGKLGFLADLQPDEFVEVLAKVCEGEFRTVAHLMFHCEVRLGDEILFNELGLNEAAILNGPPFSILDIDLYVDSEWATTYSCDGLIVSTPIGSTAHNLSAGGPILRKNLQAFVISPISPHTLTMRPVVDSADREYQIAIRAPNEATSIVVDGRPLCRLTCDHLVRVRRAESSFQMIEAPGRHYYRTLRQKLGWSGAIHKDRPG</sequence>
<dbReference type="GO" id="GO:0019674">
    <property type="term" value="P:NAD+ metabolic process"/>
    <property type="evidence" value="ECO:0007669"/>
    <property type="project" value="InterPro"/>
</dbReference>
<dbReference type="InterPro" id="IPR017437">
    <property type="entry name" value="ATP-NAD_kinase_PpnK-typ_C"/>
</dbReference>
<protein>
    <recommendedName>
        <fullName evidence="6">NAD kinase</fullName>
        <ecNumber evidence="6">2.7.1.23</ecNumber>
    </recommendedName>
    <alternativeName>
        <fullName evidence="6">ATP-dependent NAD kinase</fullName>
    </alternativeName>
</protein>
<dbReference type="InterPro" id="IPR002504">
    <property type="entry name" value="NADK"/>
</dbReference>
<evidence type="ECO:0000313" key="7">
    <source>
        <dbReference type="EMBL" id="QDU96400.1"/>
    </source>
</evidence>
<dbReference type="InterPro" id="IPR017438">
    <property type="entry name" value="ATP-NAD_kinase_N"/>
</dbReference>
<dbReference type="GO" id="GO:0005524">
    <property type="term" value="F:ATP binding"/>
    <property type="evidence" value="ECO:0007669"/>
    <property type="project" value="UniProtKB-KW"/>
</dbReference>
<comment type="caution">
    <text evidence="6">Lacks conserved residue(s) required for the propagation of feature annotation.</text>
</comment>
<reference evidence="7 8" key="1">
    <citation type="submission" date="2019-02" db="EMBL/GenBank/DDBJ databases">
        <title>Deep-cultivation of Planctomycetes and their phenomic and genomic characterization uncovers novel biology.</title>
        <authorList>
            <person name="Wiegand S."/>
            <person name="Jogler M."/>
            <person name="Boedeker C."/>
            <person name="Pinto D."/>
            <person name="Vollmers J."/>
            <person name="Rivas-Marin E."/>
            <person name="Kohn T."/>
            <person name="Peeters S.H."/>
            <person name="Heuer A."/>
            <person name="Rast P."/>
            <person name="Oberbeckmann S."/>
            <person name="Bunk B."/>
            <person name="Jeske O."/>
            <person name="Meyerdierks A."/>
            <person name="Storesund J.E."/>
            <person name="Kallscheuer N."/>
            <person name="Luecker S."/>
            <person name="Lage O.M."/>
            <person name="Pohl T."/>
            <person name="Merkel B.J."/>
            <person name="Hornburger P."/>
            <person name="Mueller R.-W."/>
            <person name="Bruemmer F."/>
            <person name="Labrenz M."/>
            <person name="Spormann A.M."/>
            <person name="Op den Camp H."/>
            <person name="Overmann J."/>
            <person name="Amann R."/>
            <person name="Jetten M.S.M."/>
            <person name="Mascher T."/>
            <person name="Medema M.H."/>
            <person name="Devos D.P."/>
            <person name="Kaster A.-K."/>
            <person name="Ovreas L."/>
            <person name="Rohde M."/>
            <person name="Galperin M.Y."/>
            <person name="Jogler C."/>
        </authorList>
    </citation>
    <scope>NUCLEOTIDE SEQUENCE [LARGE SCALE GENOMIC DNA]</scope>
    <source>
        <strain evidence="7 8">Pla85_3_4</strain>
    </source>
</reference>
<dbReference type="GO" id="GO:0003951">
    <property type="term" value="F:NAD+ kinase activity"/>
    <property type="evidence" value="ECO:0007669"/>
    <property type="project" value="UniProtKB-UniRule"/>
</dbReference>
<dbReference type="RefSeq" id="WP_145055036.1">
    <property type="nucleotide sequence ID" value="NZ_CP036433.1"/>
</dbReference>
<dbReference type="GO" id="GO:0006741">
    <property type="term" value="P:NADP+ biosynthetic process"/>
    <property type="evidence" value="ECO:0007669"/>
    <property type="project" value="UniProtKB-UniRule"/>
</dbReference>
<dbReference type="OrthoDB" id="9774737at2"/>
<gene>
    <name evidence="7" type="primary">ppnK</name>
    <name evidence="6" type="synonym">nadK</name>
    <name evidence="7" type="ORF">Pla8534_42200</name>
</gene>
<dbReference type="Pfam" id="PF01513">
    <property type="entry name" value="NAD_kinase"/>
    <property type="match status" value="1"/>
</dbReference>
<keyword evidence="8" id="KW-1185">Reference proteome</keyword>
<comment type="function">
    <text evidence="6">Involved in the regulation of the intracellular balance of NAD and NADP, and is a key enzyme in the biosynthesis of NADP. Catalyzes specifically the phosphorylation on 2'-hydroxyl of the adenosine moiety of NAD to yield NADP.</text>
</comment>
<dbReference type="EC" id="2.7.1.23" evidence="6"/>
<evidence type="ECO:0000256" key="6">
    <source>
        <dbReference type="HAMAP-Rule" id="MF_00361"/>
    </source>
</evidence>
<dbReference type="Gene3D" id="3.40.50.10330">
    <property type="entry name" value="Probable inorganic polyphosphate/atp-NAD kinase, domain 1"/>
    <property type="match status" value="1"/>
</dbReference>
<feature type="binding site" evidence="6">
    <location>
        <position position="81"/>
    </location>
    <ligand>
        <name>NAD(+)</name>
        <dbReference type="ChEBI" id="CHEBI:57540"/>
    </ligand>
</feature>